<dbReference type="AlphaFoldDB" id="A0A9W9G9P4"/>
<dbReference type="SUPFAM" id="SSF47616">
    <property type="entry name" value="GST C-terminal domain-like"/>
    <property type="match status" value="1"/>
</dbReference>
<dbReference type="Proteomes" id="UP001141434">
    <property type="component" value="Unassembled WGS sequence"/>
</dbReference>
<reference evidence="1" key="2">
    <citation type="journal article" date="2023" name="IMA Fungus">
        <title>Comparative genomic study of the Penicillium genus elucidates a diverse pangenome and 15 lateral gene transfer events.</title>
        <authorList>
            <person name="Petersen C."/>
            <person name="Sorensen T."/>
            <person name="Nielsen M.R."/>
            <person name="Sondergaard T.E."/>
            <person name="Sorensen J.L."/>
            <person name="Fitzpatrick D.A."/>
            <person name="Frisvad J.C."/>
            <person name="Nielsen K.L."/>
        </authorList>
    </citation>
    <scope>NUCLEOTIDE SEQUENCE</scope>
    <source>
        <strain evidence="1">IBT 34128</strain>
    </source>
</reference>
<comment type="caution">
    <text evidence="1">The sequence shown here is derived from an EMBL/GenBank/DDBJ whole genome shotgun (WGS) entry which is preliminary data.</text>
</comment>
<dbReference type="RefSeq" id="XP_056515907.1">
    <property type="nucleotide sequence ID" value="XM_056651057.1"/>
</dbReference>
<dbReference type="Gene3D" id="1.20.1050.10">
    <property type="match status" value="1"/>
</dbReference>
<organism evidence="1 2">
    <name type="scientific">Penicillium alfredii</name>
    <dbReference type="NCBI Taxonomy" id="1506179"/>
    <lineage>
        <taxon>Eukaryota</taxon>
        <taxon>Fungi</taxon>
        <taxon>Dikarya</taxon>
        <taxon>Ascomycota</taxon>
        <taxon>Pezizomycotina</taxon>
        <taxon>Eurotiomycetes</taxon>
        <taxon>Eurotiomycetidae</taxon>
        <taxon>Eurotiales</taxon>
        <taxon>Aspergillaceae</taxon>
        <taxon>Penicillium</taxon>
    </lineage>
</organism>
<reference evidence="1" key="1">
    <citation type="submission" date="2022-11" db="EMBL/GenBank/DDBJ databases">
        <authorList>
            <person name="Petersen C."/>
        </authorList>
    </citation>
    <scope>NUCLEOTIDE SEQUENCE</scope>
    <source>
        <strain evidence="1">IBT 34128</strain>
    </source>
</reference>
<accession>A0A9W9G9P4</accession>
<evidence type="ECO:0000313" key="2">
    <source>
        <dbReference type="Proteomes" id="UP001141434"/>
    </source>
</evidence>
<dbReference type="OrthoDB" id="2309723at2759"/>
<dbReference type="InterPro" id="IPR036282">
    <property type="entry name" value="Glutathione-S-Trfase_C_sf"/>
</dbReference>
<name>A0A9W9G9P4_9EURO</name>
<protein>
    <submittedName>
        <fullName evidence="1">Glutathione S-transferase GST-6.0</fullName>
    </submittedName>
</protein>
<gene>
    <name evidence="1" type="ORF">NUU61_000473</name>
</gene>
<keyword evidence="2" id="KW-1185">Reference proteome</keyword>
<sequence length="107" mass="11727">MGPGSGLFSNRGQYETLKKRGLEIVQRCFESIERSLILGGEDYAVVGRFTAVAAYLFVLYRWGTEIGVDMQRLFPKYAALANAVAERPSTVAALAAGRGFEDWLFGG</sequence>
<dbReference type="EMBL" id="JAPMSZ010000001">
    <property type="protein sequence ID" value="KAJ5114714.1"/>
    <property type="molecule type" value="Genomic_DNA"/>
</dbReference>
<dbReference type="GeneID" id="81390225"/>
<proteinExistence type="predicted"/>
<evidence type="ECO:0000313" key="1">
    <source>
        <dbReference type="EMBL" id="KAJ5114714.1"/>
    </source>
</evidence>